<dbReference type="PANTHER" id="PTHR30273:SF2">
    <property type="entry name" value="PROTEIN FECR"/>
    <property type="match status" value="1"/>
</dbReference>
<dbReference type="InterPro" id="IPR006860">
    <property type="entry name" value="FecR"/>
</dbReference>
<dbReference type="RefSeq" id="WP_091151708.1">
    <property type="nucleotide sequence ID" value="NZ_FNAI01000009.1"/>
</dbReference>
<dbReference type="Gene3D" id="3.55.50.30">
    <property type="match status" value="1"/>
</dbReference>
<dbReference type="PANTHER" id="PTHR30273">
    <property type="entry name" value="PERIPLASMIC SIGNAL SENSOR AND SIGMA FACTOR ACTIVATOR FECR-RELATED"/>
    <property type="match status" value="1"/>
</dbReference>
<evidence type="ECO:0000259" key="3">
    <source>
        <dbReference type="Pfam" id="PF16344"/>
    </source>
</evidence>
<sequence length="348" mass="39571">MKKPISINLLEKYLNGNCSDAEVLLVKEWYQSFKDEHDYVSDVDFIEEKEIEERIYHRIIENINLPADDSRDDEMLKIERAGNRSIGKWFAAAAVAAIFITVAYLVAYKPVKYNTEQAAAVTIEEVNITNNTNQIYKSVLPDNSVVWLSPGANLRYPKSFAEKARMVSMDGECFFEVTKNPQRPFIISSQSIVTKVWGTSFLVRDSYKSATADVSVVTGKVSVSIKHSAGIHNPVLKLEKGEIMLYPHQKATYLADLNVLKPGTTIRERDLQLYTRLNLSFEGQPLRDIIPVLNTKFNVHIKVMNEKLNHFIFNADFAGFNLPDVLEALKKSINVNYEIKDDNTIELN</sequence>
<dbReference type="OrthoDB" id="645173at2"/>
<dbReference type="Pfam" id="PF16344">
    <property type="entry name" value="FecR_C"/>
    <property type="match status" value="1"/>
</dbReference>
<keyword evidence="1" id="KW-1133">Transmembrane helix</keyword>
<evidence type="ECO:0000313" key="4">
    <source>
        <dbReference type="EMBL" id="SDE80506.1"/>
    </source>
</evidence>
<gene>
    <name evidence="4" type="ORF">SAMN05216464_109258</name>
</gene>
<dbReference type="Gene3D" id="2.60.120.1440">
    <property type="match status" value="1"/>
</dbReference>
<dbReference type="InterPro" id="IPR032508">
    <property type="entry name" value="FecR_C"/>
</dbReference>
<feature type="domain" description="FecR protein" evidence="2">
    <location>
        <begin position="131"/>
        <end position="221"/>
    </location>
</feature>
<feature type="domain" description="Protein FecR C-terminal" evidence="3">
    <location>
        <begin position="279"/>
        <end position="344"/>
    </location>
</feature>
<evidence type="ECO:0000259" key="2">
    <source>
        <dbReference type="Pfam" id="PF04773"/>
    </source>
</evidence>
<dbReference type="Pfam" id="PF04773">
    <property type="entry name" value="FecR"/>
    <property type="match status" value="1"/>
</dbReference>
<reference evidence="4 5" key="1">
    <citation type="submission" date="2016-10" db="EMBL/GenBank/DDBJ databases">
        <authorList>
            <person name="de Groot N.N."/>
        </authorList>
    </citation>
    <scope>NUCLEOTIDE SEQUENCE [LARGE SCALE GENOMIC DNA]</scope>
    <source>
        <strain evidence="4 5">47C3B</strain>
    </source>
</reference>
<dbReference type="InterPro" id="IPR012373">
    <property type="entry name" value="Ferrdict_sens_TM"/>
</dbReference>
<evidence type="ECO:0000313" key="5">
    <source>
        <dbReference type="Proteomes" id="UP000199072"/>
    </source>
</evidence>
<keyword evidence="1" id="KW-0812">Transmembrane</keyword>
<feature type="transmembrane region" description="Helical" evidence="1">
    <location>
        <begin position="89"/>
        <end position="107"/>
    </location>
</feature>
<proteinExistence type="predicted"/>
<dbReference type="EMBL" id="FNAI01000009">
    <property type="protein sequence ID" value="SDE80506.1"/>
    <property type="molecule type" value="Genomic_DNA"/>
</dbReference>
<name>A0A1G7FX98_9SPHI</name>
<evidence type="ECO:0000256" key="1">
    <source>
        <dbReference type="SAM" id="Phobius"/>
    </source>
</evidence>
<dbReference type="Proteomes" id="UP000199072">
    <property type="component" value="Unassembled WGS sequence"/>
</dbReference>
<protein>
    <submittedName>
        <fullName evidence="4">FecR family protein</fullName>
    </submittedName>
</protein>
<dbReference type="STRING" id="1391627.SAMN05216464_109258"/>
<organism evidence="4 5">
    <name type="scientific">Mucilaginibacter pineti</name>
    <dbReference type="NCBI Taxonomy" id="1391627"/>
    <lineage>
        <taxon>Bacteria</taxon>
        <taxon>Pseudomonadati</taxon>
        <taxon>Bacteroidota</taxon>
        <taxon>Sphingobacteriia</taxon>
        <taxon>Sphingobacteriales</taxon>
        <taxon>Sphingobacteriaceae</taxon>
        <taxon>Mucilaginibacter</taxon>
    </lineage>
</organism>
<dbReference type="GO" id="GO:0016989">
    <property type="term" value="F:sigma factor antagonist activity"/>
    <property type="evidence" value="ECO:0007669"/>
    <property type="project" value="TreeGrafter"/>
</dbReference>
<keyword evidence="1" id="KW-0472">Membrane</keyword>
<accession>A0A1G7FX98</accession>
<dbReference type="PIRSF" id="PIRSF018266">
    <property type="entry name" value="FecR"/>
    <property type="match status" value="1"/>
</dbReference>
<keyword evidence="5" id="KW-1185">Reference proteome</keyword>
<dbReference type="AlphaFoldDB" id="A0A1G7FX98"/>